<name>A0A0H5RGQ1_9EUKA</name>
<proteinExistence type="predicted"/>
<dbReference type="AlphaFoldDB" id="A0A0H5RGQ1"/>
<sequence length="137" mass="15467">MDFIKGFTCKHILAVALKLKIWSKSTMATNALPQFPPSACIAEIHVDKDTSRSVQQQRTGLRREARDINLDCLSEAVIKLDLEVSETRPDAILILQKSSEPTACAEMLKIKNLQQMLKFHLDKLLSKQLPALLLKNR</sequence>
<accession>A0A0H5RGQ1</accession>
<reference evidence="1" key="1">
    <citation type="submission" date="2015-04" db="EMBL/GenBank/DDBJ databases">
        <title>The genome sequence of the plant pathogenic Rhizarian Plasmodiophora brassicae reveals insights in its biotrophic life cycle and the origin of chitin synthesis.</title>
        <authorList>
            <person name="Schwelm A."/>
            <person name="Fogelqvist J."/>
            <person name="Knaust A."/>
            <person name="Julke S."/>
            <person name="Lilja T."/>
            <person name="Dhandapani V."/>
            <person name="Bonilla-Rosso G."/>
            <person name="Karlsson M."/>
            <person name="Shevchenko A."/>
            <person name="Choi S.R."/>
            <person name="Kim H.G."/>
            <person name="Park J.Y."/>
            <person name="Lim Y.P."/>
            <person name="Ludwig-Muller J."/>
            <person name="Dixelius C."/>
        </authorList>
    </citation>
    <scope>NUCLEOTIDE SEQUENCE</scope>
    <source>
        <tissue evidence="1">Potato root galls</tissue>
    </source>
</reference>
<evidence type="ECO:0000313" key="1">
    <source>
        <dbReference type="EMBL" id="CRZ12737.1"/>
    </source>
</evidence>
<dbReference type="EMBL" id="HACM01012295">
    <property type="protein sequence ID" value="CRZ12737.1"/>
    <property type="molecule type" value="Transcribed_RNA"/>
</dbReference>
<organism evidence="1">
    <name type="scientific">Spongospora subterranea</name>
    <dbReference type="NCBI Taxonomy" id="70186"/>
    <lineage>
        <taxon>Eukaryota</taxon>
        <taxon>Sar</taxon>
        <taxon>Rhizaria</taxon>
        <taxon>Endomyxa</taxon>
        <taxon>Phytomyxea</taxon>
        <taxon>Plasmodiophorida</taxon>
        <taxon>Plasmodiophoridae</taxon>
        <taxon>Spongospora</taxon>
    </lineage>
</organism>
<protein>
    <submittedName>
        <fullName evidence="1">Uncharacterized protein</fullName>
    </submittedName>
</protein>